<dbReference type="EMBL" id="PDLM01000009">
    <property type="protein sequence ID" value="RDW69699.1"/>
    <property type="molecule type" value="Genomic_DNA"/>
</dbReference>
<dbReference type="GO" id="GO:0005634">
    <property type="term" value="C:nucleus"/>
    <property type="evidence" value="ECO:0007669"/>
    <property type="project" value="TreeGrafter"/>
</dbReference>
<dbReference type="Proteomes" id="UP000256645">
    <property type="component" value="Unassembled WGS sequence"/>
</dbReference>
<dbReference type="InterPro" id="IPR018870">
    <property type="entry name" value="Tti2"/>
</dbReference>
<evidence type="ECO:0000313" key="4">
    <source>
        <dbReference type="Proteomes" id="UP000256645"/>
    </source>
</evidence>
<dbReference type="Gene3D" id="1.25.10.10">
    <property type="entry name" value="Leucine-rich Repeat Variant"/>
    <property type="match status" value="1"/>
</dbReference>
<dbReference type="STRING" id="1849047.A0A3D8R6N2"/>
<name>A0A3D8R6N2_9HELO</name>
<dbReference type="OrthoDB" id="6417021at2759"/>
<dbReference type="InterPro" id="IPR016024">
    <property type="entry name" value="ARM-type_fold"/>
</dbReference>
<proteinExistence type="inferred from homology"/>
<dbReference type="InterPro" id="IPR021133">
    <property type="entry name" value="HEAT_type_2"/>
</dbReference>
<organism evidence="3 4">
    <name type="scientific">Coleophoma cylindrospora</name>
    <dbReference type="NCBI Taxonomy" id="1849047"/>
    <lineage>
        <taxon>Eukaryota</taxon>
        <taxon>Fungi</taxon>
        <taxon>Dikarya</taxon>
        <taxon>Ascomycota</taxon>
        <taxon>Pezizomycotina</taxon>
        <taxon>Leotiomycetes</taxon>
        <taxon>Helotiales</taxon>
        <taxon>Dermateaceae</taxon>
        <taxon>Coleophoma</taxon>
    </lineage>
</organism>
<dbReference type="PANTHER" id="PTHR32226">
    <property type="entry name" value="TELO2-INTERACTING PROTEIN 2"/>
    <property type="match status" value="1"/>
</dbReference>
<dbReference type="InterPro" id="IPR011989">
    <property type="entry name" value="ARM-like"/>
</dbReference>
<gene>
    <name evidence="3" type="ORF">BP6252_08719</name>
</gene>
<evidence type="ECO:0000313" key="3">
    <source>
        <dbReference type="EMBL" id="RDW69699.1"/>
    </source>
</evidence>
<keyword evidence="4" id="KW-1185">Reference proteome</keyword>
<dbReference type="AlphaFoldDB" id="A0A3D8R6N2"/>
<dbReference type="GO" id="GO:0110078">
    <property type="term" value="C:TTT Hsp90 cochaperone complex"/>
    <property type="evidence" value="ECO:0007669"/>
    <property type="project" value="InterPro"/>
</dbReference>
<comment type="caution">
    <text evidence="3">The sequence shown here is derived from an EMBL/GenBank/DDBJ whole genome shotgun (WGS) entry which is preliminary data.</text>
</comment>
<evidence type="ECO:0000256" key="1">
    <source>
        <dbReference type="ARBA" id="ARBA00034736"/>
    </source>
</evidence>
<dbReference type="Pfam" id="PF10521">
    <property type="entry name" value="Tti2"/>
    <property type="match status" value="1"/>
</dbReference>
<dbReference type="PROSITE" id="PS50077">
    <property type="entry name" value="HEAT_REPEAT"/>
    <property type="match status" value="1"/>
</dbReference>
<evidence type="ECO:0000256" key="2">
    <source>
        <dbReference type="PROSITE-ProRule" id="PRU00103"/>
    </source>
</evidence>
<accession>A0A3D8R6N2</accession>
<protein>
    <submittedName>
        <fullName evidence="3">Uncharacterized protein</fullName>
    </submittedName>
</protein>
<sequence length="542" mass="60760">MFSQARKSLRKLSESNEVAGLDMDNTALPSEYTLAQLQNEFLEGDLEKDKPEQLENVLLLSQCLKHNEKLIPAESDVSAAGKILSWLSTVILPDATFVANDELPGDRDAAQMKQSLQAAISMGEAGLDAITNLIQLNTQVALKLENQVLLSLIAFTDKRDVWTSQKSLSNAQAILSRCSEQIKSKEFLVDFLLKETIRPLFSKSKPAAITSTGRKAMPTSAPPRRFETADMDPANKPWKFKDLWAITVFNWIVDHTEETIVTESWPLFIPPLLTLIDDPKTSIRTRGLETLSSFLPKFSTKLLKQTGLGQVFEEAITPTLTYLPNLTPLEESLQLLGPAYNALYALADAQYSPEETGPKMKFLDRVMREGVLQAYSHSSEHAQIVELLVKETDILIKKMEIHAVKYLKDILSILSTILSNPFSSAQPTLSHQAITTLQTLILNCWPRMTEPMHRVEIIKMLVLCWNTLEAEQHEEGGTSEMEQGQREREKMKEEIKTAGRLLVASVSYVEEDRKVDIREELMPLMKVDAGVPVIFGLEALPI</sequence>
<comment type="similarity">
    <text evidence="1">Belongs to the TTI2 family.</text>
</comment>
<dbReference type="PANTHER" id="PTHR32226:SF2">
    <property type="entry name" value="TELO2-INTERACTING PROTEIN 2"/>
    <property type="match status" value="1"/>
</dbReference>
<dbReference type="SUPFAM" id="SSF48371">
    <property type="entry name" value="ARM repeat"/>
    <property type="match status" value="1"/>
</dbReference>
<feature type="repeat" description="HEAT" evidence="2">
    <location>
        <begin position="268"/>
        <end position="306"/>
    </location>
</feature>
<reference evidence="3 4" key="1">
    <citation type="journal article" date="2018" name="IMA Fungus">
        <title>IMA Genome-F 9: Draft genome sequence of Annulohypoxylon stygium, Aspergillus mulundensis, Berkeleyomyces basicola (syn. Thielaviopsis basicola), Ceratocystis smalleyi, two Cercospora beticola strains, Coleophoma cylindrospora, Fusarium fracticaudum, Phialophora cf. hyalina, and Morchella septimelata.</title>
        <authorList>
            <person name="Wingfield B.D."/>
            <person name="Bills G.F."/>
            <person name="Dong Y."/>
            <person name="Huang W."/>
            <person name="Nel W.J."/>
            <person name="Swalarsk-Parry B.S."/>
            <person name="Vaghefi N."/>
            <person name="Wilken P.M."/>
            <person name="An Z."/>
            <person name="de Beer Z.W."/>
            <person name="De Vos L."/>
            <person name="Chen L."/>
            <person name="Duong T.A."/>
            <person name="Gao Y."/>
            <person name="Hammerbacher A."/>
            <person name="Kikkert J.R."/>
            <person name="Li Y."/>
            <person name="Li H."/>
            <person name="Li K."/>
            <person name="Li Q."/>
            <person name="Liu X."/>
            <person name="Ma X."/>
            <person name="Naidoo K."/>
            <person name="Pethybridge S.J."/>
            <person name="Sun J."/>
            <person name="Steenkamp E.T."/>
            <person name="van der Nest M.A."/>
            <person name="van Wyk S."/>
            <person name="Wingfield M.J."/>
            <person name="Xiong C."/>
            <person name="Yue Q."/>
            <person name="Zhang X."/>
        </authorList>
    </citation>
    <scope>NUCLEOTIDE SEQUENCE [LARGE SCALE GENOMIC DNA]</scope>
    <source>
        <strain evidence="3 4">BP6252</strain>
    </source>
</reference>
<dbReference type="GO" id="GO:0005829">
    <property type="term" value="C:cytosol"/>
    <property type="evidence" value="ECO:0007669"/>
    <property type="project" value="TreeGrafter"/>
</dbReference>